<dbReference type="AlphaFoldDB" id="A0A561EYU9"/>
<dbReference type="Pfam" id="PF02036">
    <property type="entry name" value="SCP2"/>
    <property type="match status" value="1"/>
</dbReference>
<reference evidence="3 4" key="1">
    <citation type="submission" date="2019-06" db="EMBL/GenBank/DDBJ databases">
        <title>Sequencing the genomes of 1000 actinobacteria strains.</title>
        <authorList>
            <person name="Klenk H.-P."/>
        </authorList>
    </citation>
    <scope>NUCLEOTIDE SEQUENCE [LARGE SCALE GENOMIC DNA]</scope>
    <source>
        <strain evidence="3 4">DSM 41649</strain>
    </source>
</reference>
<dbReference type="EMBL" id="VIVR01000001">
    <property type="protein sequence ID" value="TWE20781.1"/>
    <property type="molecule type" value="Genomic_DNA"/>
</dbReference>
<feature type="domain" description="SCP2" evidence="1">
    <location>
        <begin position="187"/>
        <end position="249"/>
    </location>
</feature>
<evidence type="ECO:0000313" key="4">
    <source>
        <dbReference type="Proteomes" id="UP000318416"/>
    </source>
</evidence>
<dbReference type="InterPro" id="IPR024344">
    <property type="entry name" value="MDMPI_metal-binding"/>
</dbReference>
<evidence type="ECO:0000259" key="1">
    <source>
        <dbReference type="Pfam" id="PF02036"/>
    </source>
</evidence>
<dbReference type="OrthoDB" id="3669840at2"/>
<accession>A0A561EYU9</accession>
<protein>
    <submittedName>
        <fullName evidence="3">Uncharacterized protein (TIGR03083 family)</fullName>
    </submittedName>
</protein>
<dbReference type="NCBIfam" id="TIGR03083">
    <property type="entry name" value="maleylpyruvate isomerase family mycothiol-dependent enzyme"/>
    <property type="match status" value="1"/>
</dbReference>
<dbReference type="SUPFAM" id="SSF109854">
    <property type="entry name" value="DinB/YfiT-like putative metalloenzymes"/>
    <property type="match status" value="1"/>
</dbReference>
<gene>
    <name evidence="3" type="ORF">FB465_5939</name>
</gene>
<dbReference type="Gene3D" id="3.30.1050.10">
    <property type="entry name" value="SCP2 sterol-binding domain"/>
    <property type="match status" value="1"/>
</dbReference>
<organism evidence="3 4">
    <name type="scientific">Kitasatospora atroaurantiaca</name>
    <dbReference type="NCBI Taxonomy" id="285545"/>
    <lineage>
        <taxon>Bacteria</taxon>
        <taxon>Bacillati</taxon>
        <taxon>Actinomycetota</taxon>
        <taxon>Actinomycetes</taxon>
        <taxon>Kitasatosporales</taxon>
        <taxon>Streptomycetaceae</taxon>
        <taxon>Kitasatospora</taxon>
    </lineage>
</organism>
<name>A0A561EYU9_9ACTN</name>
<dbReference type="Pfam" id="PF11716">
    <property type="entry name" value="MDMPI_N"/>
    <property type="match status" value="1"/>
</dbReference>
<dbReference type="InterPro" id="IPR003033">
    <property type="entry name" value="SCP2_sterol-bd_dom"/>
</dbReference>
<evidence type="ECO:0000313" key="3">
    <source>
        <dbReference type="EMBL" id="TWE20781.1"/>
    </source>
</evidence>
<evidence type="ECO:0000259" key="2">
    <source>
        <dbReference type="Pfam" id="PF11716"/>
    </source>
</evidence>
<dbReference type="InterPro" id="IPR036527">
    <property type="entry name" value="SCP2_sterol-bd_dom_sf"/>
</dbReference>
<dbReference type="InterPro" id="IPR017517">
    <property type="entry name" value="Maleyloyr_isom"/>
</dbReference>
<dbReference type="Gene3D" id="1.20.120.450">
    <property type="entry name" value="dinb family like domain"/>
    <property type="match status" value="1"/>
</dbReference>
<sequence length="270" mass="28970">MTESSARTSVSTQLIEATVATAEDIARILRSTPYATARIPGAAWSVGEAAAHLALANQLMAEVARGLDRPYGDGTPAGLAAANAESLAAYPERDPAVLADAIVHHTRTFAEDSAARPATEPVLTPMGPMDLETLASYLLTHMLGHGYDLARALKQPHMIDRERVDLSLPFLLTAMPRVVDPRATAGRHARYAIGLRGGARFGVTIADGTVTVTRQPPHRPDCTIVSEHVTFFLMALGRCTPMQAISRGKTLAWGRKPWLAPGFPTYFRAP</sequence>
<dbReference type="GO" id="GO:0046872">
    <property type="term" value="F:metal ion binding"/>
    <property type="evidence" value="ECO:0007669"/>
    <property type="project" value="InterPro"/>
</dbReference>
<feature type="domain" description="Mycothiol-dependent maleylpyruvate isomerase metal-binding" evidence="2">
    <location>
        <begin position="34"/>
        <end position="150"/>
    </location>
</feature>
<dbReference type="RefSeq" id="WP_145795341.1">
    <property type="nucleotide sequence ID" value="NZ_BAAABR010000047.1"/>
</dbReference>
<proteinExistence type="predicted"/>
<dbReference type="Proteomes" id="UP000318416">
    <property type="component" value="Unassembled WGS sequence"/>
</dbReference>
<dbReference type="InterPro" id="IPR034660">
    <property type="entry name" value="DinB/YfiT-like"/>
</dbReference>
<comment type="caution">
    <text evidence="3">The sequence shown here is derived from an EMBL/GenBank/DDBJ whole genome shotgun (WGS) entry which is preliminary data.</text>
</comment>
<dbReference type="SUPFAM" id="SSF55718">
    <property type="entry name" value="SCP-like"/>
    <property type="match status" value="1"/>
</dbReference>
<keyword evidence="4" id="KW-1185">Reference proteome</keyword>